<proteinExistence type="predicted"/>
<keyword evidence="3" id="KW-1185">Reference proteome</keyword>
<name>A0A5B7GJK9_PORTR</name>
<organism evidence="2 3">
    <name type="scientific">Portunus trituberculatus</name>
    <name type="common">Swimming crab</name>
    <name type="synonym">Neptunus trituberculatus</name>
    <dbReference type="NCBI Taxonomy" id="210409"/>
    <lineage>
        <taxon>Eukaryota</taxon>
        <taxon>Metazoa</taxon>
        <taxon>Ecdysozoa</taxon>
        <taxon>Arthropoda</taxon>
        <taxon>Crustacea</taxon>
        <taxon>Multicrustacea</taxon>
        <taxon>Malacostraca</taxon>
        <taxon>Eumalacostraca</taxon>
        <taxon>Eucarida</taxon>
        <taxon>Decapoda</taxon>
        <taxon>Pleocyemata</taxon>
        <taxon>Brachyura</taxon>
        <taxon>Eubrachyura</taxon>
        <taxon>Portunoidea</taxon>
        <taxon>Portunidae</taxon>
        <taxon>Portuninae</taxon>
        <taxon>Portunus</taxon>
    </lineage>
</organism>
<protein>
    <submittedName>
        <fullName evidence="2">Uncharacterized protein</fullName>
    </submittedName>
</protein>
<dbReference type="EMBL" id="VSRR010014943">
    <property type="protein sequence ID" value="MPC57633.1"/>
    <property type="molecule type" value="Genomic_DNA"/>
</dbReference>
<evidence type="ECO:0000313" key="2">
    <source>
        <dbReference type="EMBL" id="MPC57633.1"/>
    </source>
</evidence>
<gene>
    <name evidence="2" type="ORF">E2C01_051618</name>
</gene>
<reference evidence="2 3" key="1">
    <citation type="submission" date="2019-05" db="EMBL/GenBank/DDBJ databases">
        <title>Another draft genome of Portunus trituberculatus and its Hox gene families provides insights of decapod evolution.</title>
        <authorList>
            <person name="Jeong J.-H."/>
            <person name="Song I."/>
            <person name="Kim S."/>
            <person name="Choi T."/>
            <person name="Kim D."/>
            <person name="Ryu S."/>
            <person name="Kim W."/>
        </authorList>
    </citation>
    <scope>NUCLEOTIDE SEQUENCE [LARGE SCALE GENOMIC DNA]</scope>
    <source>
        <tissue evidence="2">Muscle</tissue>
    </source>
</reference>
<evidence type="ECO:0000256" key="1">
    <source>
        <dbReference type="SAM" id="MobiDB-lite"/>
    </source>
</evidence>
<evidence type="ECO:0000313" key="3">
    <source>
        <dbReference type="Proteomes" id="UP000324222"/>
    </source>
</evidence>
<comment type="caution">
    <text evidence="2">The sequence shown here is derived from an EMBL/GenBank/DDBJ whole genome shotgun (WGS) entry which is preliminary data.</text>
</comment>
<accession>A0A5B7GJK9</accession>
<dbReference type="Proteomes" id="UP000324222">
    <property type="component" value="Unassembled WGS sequence"/>
</dbReference>
<feature type="compositionally biased region" description="Polar residues" evidence="1">
    <location>
        <begin position="40"/>
        <end position="54"/>
    </location>
</feature>
<feature type="region of interest" description="Disordered" evidence="1">
    <location>
        <begin position="1"/>
        <end position="20"/>
    </location>
</feature>
<feature type="region of interest" description="Disordered" evidence="1">
    <location>
        <begin position="34"/>
        <end position="55"/>
    </location>
</feature>
<dbReference type="AlphaFoldDB" id="A0A5B7GJK9"/>
<sequence>MELLVASVDPGTHPRPAMSGPTKLELAHLTLARPPKTDTGRWNTHSSAASTKTWGQRGRRMRLKLYWPVTDR</sequence>